<dbReference type="PANTHER" id="PTHR43581:SF2">
    <property type="entry name" value="EXCINUCLEASE ATPASE SUBUNIT"/>
    <property type="match status" value="1"/>
</dbReference>
<dbReference type="InterPro" id="IPR051396">
    <property type="entry name" value="Bact_Antivir_Def_Nuclease"/>
</dbReference>
<reference evidence="3 4" key="1">
    <citation type="submission" date="2019-02" db="EMBL/GenBank/DDBJ databases">
        <title>Deep-cultivation of Planctomycetes and their phenomic and genomic characterization uncovers novel biology.</title>
        <authorList>
            <person name="Wiegand S."/>
            <person name="Jogler M."/>
            <person name="Boedeker C."/>
            <person name="Pinto D."/>
            <person name="Vollmers J."/>
            <person name="Rivas-Marin E."/>
            <person name="Kohn T."/>
            <person name="Peeters S.H."/>
            <person name="Heuer A."/>
            <person name="Rast P."/>
            <person name="Oberbeckmann S."/>
            <person name="Bunk B."/>
            <person name="Jeske O."/>
            <person name="Meyerdierks A."/>
            <person name="Storesund J.E."/>
            <person name="Kallscheuer N."/>
            <person name="Luecker S."/>
            <person name="Lage O.M."/>
            <person name="Pohl T."/>
            <person name="Merkel B.J."/>
            <person name="Hornburger P."/>
            <person name="Mueller R.-W."/>
            <person name="Bruemmer F."/>
            <person name="Labrenz M."/>
            <person name="Spormann A.M."/>
            <person name="Op Den Camp H."/>
            <person name="Overmann J."/>
            <person name="Amann R."/>
            <person name="Jetten M.S.M."/>
            <person name="Mascher T."/>
            <person name="Medema M.H."/>
            <person name="Devos D.P."/>
            <person name="Kaster A.-K."/>
            <person name="Ovreas L."/>
            <person name="Rohde M."/>
            <person name="Galperin M.Y."/>
            <person name="Jogler C."/>
        </authorList>
    </citation>
    <scope>NUCLEOTIDE SEQUENCE [LARGE SCALE GENOMIC DNA]</scope>
    <source>
        <strain evidence="3 4">Poly41</strain>
    </source>
</reference>
<gene>
    <name evidence="3" type="ORF">Poly41_01820</name>
</gene>
<keyword evidence="4" id="KW-1185">Reference proteome</keyword>
<feature type="domain" description="Endonuclease GajA/Old nuclease/RecF-like AAA" evidence="2">
    <location>
        <begin position="1"/>
        <end position="49"/>
    </location>
</feature>
<organism evidence="3 4">
    <name type="scientific">Novipirellula artificiosorum</name>
    <dbReference type="NCBI Taxonomy" id="2528016"/>
    <lineage>
        <taxon>Bacteria</taxon>
        <taxon>Pseudomonadati</taxon>
        <taxon>Planctomycetota</taxon>
        <taxon>Planctomycetia</taxon>
        <taxon>Pirellulales</taxon>
        <taxon>Pirellulaceae</taxon>
        <taxon>Novipirellula</taxon>
    </lineage>
</organism>
<dbReference type="Pfam" id="PF12476">
    <property type="entry name" value="DUF3696"/>
    <property type="match status" value="1"/>
</dbReference>
<dbReference type="PANTHER" id="PTHR43581">
    <property type="entry name" value="ATP/GTP PHOSPHATASE"/>
    <property type="match status" value="1"/>
</dbReference>
<evidence type="ECO:0000313" key="3">
    <source>
        <dbReference type="EMBL" id="TWU41889.1"/>
    </source>
</evidence>
<dbReference type="AlphaFoldDB" id="A0A5C6E3V4"/>
<dbReference type="SUPFAM" id="SSF52540">
    <property type="entry name" value="P-loop containing nucleoside triphosphate hydrolases"/>
    <property type="match status" value="1"/>
</dbReference>
<dbReference type="OrthoDB" id="308933at2"/>
<sequence length="546" mass="62440">MIKAIELENFKAFGERCRIEFAPITLIFGENSAGKSSILQSLNLLKQSRESRDKGALILPRTDGGIVDLGGFREMVFDHDLNRNVSIRVDVAEPGPRGRHRPDAASNGSSDDFIGFEVAFNRPTDIQNVQLESLTLHSSEVSELVAEFRPFALDIAEQRKLSRDSMQLRGIRSDRVSEVTAAKCSSLTSEPSFWHEIFERTKRRSDKIATELLQLQSEGQEAPQQRSLFNDDEDDRQVWLTQIADAIRFYESDFAIDTFTERMMRAELQTVVALDGFMPLPIRRRELGGLPELETFRRFGPTRLRMKELTLDLMSFAVDCGRRLESVLDNIYPMGPFRRPPERWYIFTGTSPQGVGYRGDLLPDLLFRRPEIVEETNQWLDKLEIGYHINVQSVGDRSRDLFEVRLIDQRRGGKVDVALSDVGFGISQILPFIVQSLAGEKQIITIEQPEVHIHPRLQADLGDLLATTIKEPRGHRYIVETHSEHLVLRMQRLVREGQLTPDDVSILYVSRGPNGSRVERLRLDEDGDFMDDWPGGFFPERLRELM</sequence>
<evidence type="ECO:0000313" key="4">
    <source>
        <dbReference type="Proteomes" id="UP000319143"/>
    </source>
</evidence>
<proteinExistence type="predicted"/>
<dbReference type="Pfam" id="PF13175">
    <property type="entry name" value="AAA_15"/>
    <property type="match status" value="2"/>
</dbReference>
<dbReference type="Proteomes" id="UP000319143">
    <property type="component" value="Unassembled WGS sequence"/>
</dbReference>
<accession>A0A5C6E3V4</accession>
<dbReference type="EMBL" id="SJPV01000001">
    <property type="protein sequence ID" value="TWU41889.1"/>
    <property type="molecule type" value="Genomic_DNA"/>
</dbReference>
<protein>
    <recommendedName>
        <fullName evidence="5">DUF3696 domain-containing protein</fullName>
    </recommendedName>
</protein>
<comment type="caution">
    <text evidence="3">The sequence shown here is derived from an EMBL/GenBank/DDBJ whole genome shotgun (WGS) entry which is preliminary data.</text>
</comment>
<evidence type="ECO:0000259" key="2">
    <source>
        <dbReference type="Pfam" id="PF13175"/>
    </source>
</evidence>
<name>A0A5C6E3V4_9BACT</name>
<feature type="domain" description="Endonuclease GajA/Old nuclease/RecF-like AAA" evidence="2">
    <location>
        <begin position="389"/>
        <end position="487"/>
    </location>
</feature>
<evidence type="ECO:0008006" key="5">
    <source>
        <dbReference type="Google" id="ProtNLM"/>
    </source>
</evidence>
<dbReference type="InterPro" id="IPR027417">
    <property type="entry name" value="P-loop_NTPase"/>
</dbReference>
<dbReference type="RefSeq" id="WP_146524049.1">
    <property type="nucleotide sequence ID" value="NZ_SJPV01000001.1"/>
</dbReference>
<dbReference type="InterPro" id="IPR041685">
    <property type="entry name" value="AAA_GajA/Old/RecF-like"/>
</dbReference>
<dbReference type="InterPro" id="IPR022532">
    <property type="entry name" value="DUF3696"/>
</dbReference>
<dbReference type="Gene3D" id="3.40.50.300">
    <property type="entry name" value="P-loop containing nucleotide triphosphate hydrolases"/>
    <property type="match status" value="1"/>
</dbReference>
<feature type="domain" description="DUF3696" evidence="1">
    <location>
        <begin position="499"/>
        <end position="546"/>
    </location>
</feature>
<evidence type="ECO:0000259" key="1">
    <source>
        <dbReference type="Pfam" id="PF12476"/>
    </source>
</evidence>